<sequence length="58" mass="6656">MHGDDQEDVEDCTDIPSFTSGLPPVEEIDDLDDDTSHLLRLDVEWARVEKTKKKNKKT</sequence>
<organism evidence="2 3">
    <name type="scientific">Ficus carica</name>
    <name type="common">Common fig</name>
    <dbReference type="NCBI Taxonomy" id="3494"/>
    <lineage>
        <taxon>Eukaryota</taxon>
        <taxon>Viridiplantae</taxon>
        <taxon>Streptophyta</taxon>
        <taxon>Embryophyta</taxon>
        <taxon>Tracheophyta</taxon>
        <taxon>Spermatophyta</taxon>
        <taxon>Magnoliopsida</taxon>
        <taxon>eudicotyledons</taxon>
        <taxon>Gunneridae</taxon>
        <taxon>Pentapetalae</taxon>
        <taxon>rosids</taxon>
        <taxon>fabids</taxon>
        <taxon>Rosales</taxon>
        <taxon>Moraceae</taxon>
        <taxon>Ficeae</taxon>
        <taxon>Ficus</taxon>
    </lineage>
</organism>
<accession>A0AA88E3Y7</accession>
<evidence type="ECO:0000313" key="3">
    <source>
        <dbReference type="Proteomes" id="UP001187192"/>
    </source>
</evidence>
<dbReference type="Proteomes" id="UP001187192">
    <property type="component" value="Unassembled WGS sequence"/>
</dbReference>
<evidence type="ECO:0000256" key="1">
    <source>
        <dbReference type="SAM" id="MobiDB-lite"/>
    </source>
</evidence>
<feature type="region of interest" description="Disordered" evidence="1">
    <location>
        <begin position="1"/>
        <end position="30"/>
    </location>
</feature>
<name>A0AA88E3Y7_FICCA</name>
<feature type="compositionally biased region" description="Acidic residues" evidence="1">
    <location>
        <begin position="1"/>
        <end position="13"/>
    </location>
</feature>
<dbReference type="AlphaFoldDB" id="A0AA88E3Y7"/>
<protein>
    <submittedName>
        <fullName evidence="2">Uncharacterized protein</fullName>
    </submittedName>
</protein>
<reference evidence="2" key="1">
    <citation type="submission" date="2023-07" db="EMBL/GenBank/DDBJ databases">
        <title>draft genome sequence of fig (Ficus carica).</title>
        <authorList>
            <person name="Takahashi T."/>
            <person name="Nishimura K."/>
        </authorList>
    </citation>
    <scope>NUCLEOTIDE SEQUENCE</scope>
</reference>
<proteinExistence type="predicted"/>
<evidence type="ECO:0000313" key="2">
    <source>
        <dbReference type="EMBL" id="GMN66688.1"/>
    </source>
</evidence>
<dbReference type="EMBL" id="BTGU01000353">
    <property type="protein sequence ID" value="GMN66688.1"/>
    <property type="molecule type" value="Genomic_DNA"/>
</dbReference>
<gene>
    <name evidence="2" type="ORF">TIFTF001_035759</name>
</gene>
<comment type="caution">
    <text evidence="2">The sequence shown here is derived from an EMBL/GenBank/DDBJ whole genome shotgun (WGS) entry which is preliminary data.</text>
</comment>
<keyword evidence="3" id="KW-1185">Reference proteome</keyword>